<name>R7TJ10_CAPTE</name>
<dbReference type="EMBL" id="AMQN01012754">
    <property type="status" value="NOT_ANNOTATED_CDS"/>
    <property type="molecule type" value="Genomic_DNA"/>
</dbReference>
<dbReference type="HOGENOM" id="CLU_001265_33_5_1"/>
<keyword evidence="3 5" id="KW-1133">Transmembrane helix</keyword>
<keyword evidence="4 5" id="KW-0472">Membrane</keyword>
<dbReference type="SUPFAM" id="SSF103473">
    <property type="entry name" value="MFS general substrate transporter"/>
    <property type="match status" value="2"/>
</dbReference>
<proteinExistence type="predicted"/>
<sequence>MTNFEELLTEVNEFGPFQVSIFVLVSLFEVPAAWAMVLPLFTASSPKWHCTLNTTHLNDLSDLNHTAANSSLANCQLRRLGICDEVVYDEKFTSIITEWDLECSDDLFYVSTLLKILQMVGVLFGAMISGQLADILGRRKVFYVVYSLLVLVGIASSFANSWQLYVAFRVLIGAFIGGTMVINFVLPLEFVGCQWRTFCGCIGFWAVGVATLPLLAYFLPNWRHLAVTSSAVGIPLIFTYWWIPESPRWLIQKGRYEEATLVIKQMAQRNRRPCTLLSSLIATAEATRKDELTHLSSAFAHVGKASIAGAWAATQVSSAEQFPTVVRSIGISSCSMAARIGAILAPQIVYLGGISMPIPYIVYGSLALISAVSFIYLPETLNRPLVDAIPFWNCACYKEKDGSAELELDIGEKQDLM</sequence>
<feature type="transmembrane region" description="Helical" evidence="5">
    <location>
        <begin position="198"/>
        <end position="219"/>
    </location>
</feature>
<evidence type="ECO:0000256" key="3">
    <source>
        <dbReference type="ARBA" id="ARBA00022989"/>
    </source>
</evidence>
<dbReference type="GO" id="GO:0022857">
    <property type="term" value="F:transmembrane transporter activity"/>
    <property type="evidence" value="ECO:0007669"/>
    <property type="project" value="InterPro"/>
</dbReference>
<feature type="transmembrane region" description="Helical" evidence="5">
    <location>
        <begin position="21"/>
        <end position="41"/>
    </location>
</feature>
<dbReference type="EMBL" id="KB309726">
    <property type="protein sequence ID" value="ELT93477.1"/>
    <property type="molecule type" value="Genomic_DNA"/>
</dbReference>
<reference evidence="7" key="3">
    <citation type="submission" date="2015-06" db="UniProtKB">
        <authorList>
            <consortium name="EnsemblMetazoa"/>
        </authorList>
    </citation>
    <scope>IDENTIFICATION</scope>
</reference>
<dbReference type="PANTHER" id="PTHR24064">
    <property type="entry name" value="SOLUTE CARRIER FAMILY 22 MEMBER"/>
    <property type="match status" value="1"/>
</dbReference>
<comment type="subcellular location">
    <subcellularLocation>
        <location evidence="1">Membrane</location>
        <topology evidence="1">Multi-pass membrane protein</topology>
    </subcellularLocation>
</comment>
<feature type="transmembrane region" description="Helical" evidence="5">
    <location>
        <begin position="336"/>
        <end position="354"/>
    </location>
</feature>
<dbReference type="PROSITE" id="PS00217">
    <property type="entry name" value="SUGAR_TRANSPORT_2"/>
    <property type="match status" value="1"/>
</dbReference>
<dbReference type="InterPro" id="IPR036259">
    <property type="entry name" value="MFS_trans_sf"/>
</dbReference>
<dbReference type="OrthoDB" id="3936150at2759"/>
<accession>R7TJ10</accession>
<evidence type="ECO:0000313" key="7">
    <source>
        <dbReference type="EnsemblMetazoa" id="CapteP222903"/>
    </source>
</evidence>
<dbReference type="Gene3D" id="1.20.1250.20">
    <property type="entry name" value="MFS general substrate transporter like domains"/>
    <property type="match status" value="2"/>
</dbReference>
<feature type="transmembrane region" description="Helical" evidence="5">
    <location>
        <begin position="360"/>
        <end position="377"/>
    </location>
</feature>
<reference evidence="8" key="1">
    <citation type="submission" date="2012-12" db="EMBL/GenBank/DDBJ databases">
        <authorList>
            <person name="Hellsten U."/>
            <person name="Grimwood J."/>
            <person name="Chapman J.A."/>
            <person name="Shapiro H."/>
            <person name="Aerts A."/>
            <person name="Otillar R.P."/>
            <person name="Terry A.Y."/>
            <person name="Boore J.L."/>
            <person name="Simakov O."/>
            <person name="Marletaz F."/>
            <person name="Cho S.-J."/>
            <person name="Edsinger-Gonzales E."/>
            <person name="Havlak P."/>
            <person name="Kuo D.-H."/>
            <person name="Larsson T."/>
            <person name="Lv J."/>
            <person name="Arendt D."/>
            <person name="Savage R."/>
            <person name="Osoegawa K."/>
            <person name="de Jong P."/>
            <person name="Lindberg D.R."/>
            <person name="Seaver E.C."/>
            <person name="Weisblat D.A."/>
            <person name="Putnam N.H."/>
            <person name="Grigoriev I.V."/>
            <person name="Rokhsar D.S."/>
        </authorList>
    </citation>
    <scope>NUCLEOTIDE SEQUENCE</scope>
    <source>
        <strain evidence="8">I ESC-2004</strain>
    </source>
</reference>
<dbReference type="GO" id="GO:0016020">
    <property type="term" value="C:membrane"/>
    <property type="evidence" value="ECO:0007669"/>
    <property type="project" value="UniProtKB-SubCell"/>
</dbReference>
<organism evidence="6">
    <name type="scientific">Capitella teleta</name>
    <name type="common">Polychaete worm</name>
    <dbReference type="NCBI Taxonomy" id="283909"/>
    <lineage>
        <taxon>Eukaryota</taxon>
        <taxon>Metazoa</taxon>
        <taxon>Spiralia</taxon>
        <taxon>Lophotrochozoa</taxon>
        <taxon>Annelida</taxon>
        <taxon>Polychaeta</taxon>
        <taxon>Sedentaria</taxon>
        <taxon>Scolecida</taxon>
        <taxon>Capitellidae</taxon>
        <taxon>Capitella</taxon>
    </lineage>
</organism>
<evidence type="ECO:0000313" key="8">
    <source>
        <dbReference type="Proteomes" id="UP000014760"/>
    </source>
</evidence>
<evidence type="ECO:0000256" key="1">
    <source>
        <dbReference type="ARBA" id="ARBA00004141"/>
    </source>
</evidence>
<dbReference type="Pfam" id="PF00083">
    <property type="entry name" value="Sugar_tr"/>
    <property type="match status" value="1"/>
</dbReference>
<dbReference type="InterPro" id="IPR005829">
    <property type="entry name" value="Sugar_transporter_CS"/>
</dbReference>
<feature type="transmembrane region" description="Helical" evidence="5">
    <location>
        <begin position="225"/>
        <end position="243"/>
    </location>
</feature>
<dbReference type="STRING" id="283909.R7TJ10"/>
<evidence type="ECO:0000256" key="2">
    <source>
        <dbReference type="ARBA" id="ARBA00022692"/>
    </source>
</evidence>
<evidence type="ECO:0008006" key="9">
    <source>
        <dbReference type="Google" id="ProtNLM"/>
    </source>
</evidence>
<dbReference type="AlphaFoldDB" id="R7TJ10"/>
<gene>
    <name evidence="6" type="ORF">CAPTEDRAFT_222903</name>
</gene>
<dbReference type="Proteomes" id="UP000014760">
    <property type="component" value="Unassembled WGS sequence"/>
</dbReference>
<dbReference type="InterPro" id="IPR005828">
    <property type="entry name" value="MFS_sugar_transport-like"/>
</dbReference>
<evidence type="ECO:0000313" key="6">
    <source>
        <dbReference type="EMBL" id="ELT93477.1"/>
    </source>
</evidence>
<keyword evidence="2 5" id="KW-0812">Transmembrane</keyword>
<evidence type="ECO:0000256" key="4">
    <source>
        <dbReference type="ARBA" id="ARBA00023136"/>
    </source>
</evidence>
<feature type="transmembrane region" description="Helical" evidence="5">
    <location>
        <begin position="141"/>
        <end position="159"/>
    </location>
</feature>
<feature type="transmembrane region" description="Helical" evidence="5">
    <location>
        <begin position="107"/>
        <end position="129"/>
    </location>
</feature>
<reference evidence="6 8" key="2">
    <citation type="journal article" date="2013" name="Nature">
        <title>Insights into bilaterian evolution from three spiralian genomes.</title>
        <authorList>
            <person name="Simakov O."/>
            <person name="Marletaz F."/>
            <person name="Cho S.J."/>
            <person name="Edsinger-Gonzales E."/>
            <person name="Havlak P."/>
            <person name="Hellsten U."/>
            <person name="Kuo D.H."/>
            <person name="Larsson T."/>
            <person name="Lv J."/>
            <person name="Arendt D."/>
            <person name="Savage R."/>
            <person name="Osoegawa K."/>
            <person name="de Jong P."/>
            <person name="Grimwood J."/>
            <person name="Chapman J.A."/>
            <person name="Shapiro H."/>
            <person name="Aerts A."/>
            <person name="Otillar R.P."/>
            <person name="Terry A.Y."/>
            <person name="Boore J.L."/>
            <person name="Grigoriev I.V."/>
            <person name="Lindberg D.R."/>
            <person name="Seaver E.C."/>
            <person name="Weisblat D.A."/>
            <person name="Putnam N.H."/>
            <person name="Rokhsar D.S."/>
        </authorList>
    </citation>
    <scope>NUCLEOTIDE SEQUENCE</scope>
    <source>
        <strain evidence="6 8">I ESC-2004</strain>
    </source>
</reference>
<protein>
    <recommendedName>
        <fullName evidence="9">Major facilitator superfamily (MFS) profile domain-containing protein</fullName>
    </recommendedName>
</protein>
<feature type="transmembrane region" description="Helical" evidence="5">
    <location>
        <begin position="165"/>
        <end position="186"/>
    </location>
</feature>
<evidence type="ECO:0000256" key="5">
    <source>
        <dbReference type="SAM" id="Phobius"/>
    </source>
</evidence>
<keyword evidence="8" id="KW-1185">Reference proteome</keyword>
<dbReference type="OMA" id="WFGSAFA"/>
<dbReference type="EnsemblMetazoa" id="CapteT222903">
    <property type="protein sequence ID" value="CapteP222903"/>
    <property type="gene ID" value="CapteG222903"/>
</dbReference>